<reference evidence="1 2" key="1">
    <citation type="submission" date="2017-06" db="EMBL/GenBank/DDBJ databases">
        <authorList>
            <person name="Kim H.J."/>
            <person name="Triplett B.A."/>
        </authorList>
    </citation>
    <scope>NUCLEOTIDE SEQUENCE [LARGE SCALE GENOMIC DNA]</scope>
    <source>
        <strain evidence="1 2">CGMCC 4.1858</strain>
    </source>
</reference>
<evidence type="ECO:0000313" key="2">
    <source>
        <dbReference type="Proteomes" id="UP000198280"/>
    </source>
</evidence>
<evidence type="ECO:0000313" key="1">
    <source>
        <dbReference type="EMBL" id="SNT51825.1"/>
    </source>
</evidence>
<gene>
    <name evidence="1" type="ORF">SAMN05216252_13341</name>
</gene>
<dbReference type="EMBL" id="FZOF01000033">
    <property type="protein sequence ID" value="SNT51825.1"/>
    <property type="molecule type" value="Genomic_DNA"/>
</dbReference>
<accession>A0A239NAA5</accession>
<organism evidence="1 2">
    <name type="scientific">Actinacidiphila glaucinigra</name>
    <dbReference type="NCBI Taxonomy" id="235986"/>
    <lineage>
        <taxon>Bacteria</taxon>
        <taxon>Bacillati</taxon>
        <taxon>Actinomycetota</taxon>
        <taxon>Actinomycetes</taxon>
        <taxon>Kitasatosporales</taxon>
        <taxon>Streptomycetaceae</taxon>
        <taxon>Actinacidiphila</taxon>
    </lineage>
</organism>
<sequence length="107" mass="11774">MEGAADRPEQVLRRGLQENRVVLAAGGGRCLRPQHKKAPTEAQDYFTNVPADIDGVYGPITRDLLLWRLNSGNGCWFYQTAGRQGLAGLAVVRSPRRLRAAGKGRCR</sequence>
<dbReference type="Proteomes" id="UP000198280">
    <property type="component" value="Unassembled WGS sequence"/>
</dbReference>
<protein>
    <recommendedName>
        <fullName evidence="3">Peptidoglycan binding-like domain-containing protein</fullName>
    </recommendedName>
</protein>
<evidence type="ECO:0008006" key="3">
    <source>
        <dbReference type="Google" id="ProtNLM"/>
    </source>
</evidence>
<dbReference type="AlphaFoldDB" id="A0A239NAA5"/>
<name>A0A239NAA5_9ACTN</name>
<keyword evidence="2" id="KW-1185">Reference proteome</keyword>
<proteinExistence type="predicted"/>